<dbReference type="InterPro" id="IPR013216">
    <property type="entry name" value="Methyltransf_11"/>
</dbReference>
<keyword evidence="2" id="KW-0808">Transferase</keyword>
<feature type="domain" description="Methyltransferase type 11" evidence="1">
    <location>
        <begin position="56"/>
        <end position="145"/>
    </location>
</feature>
<dbReference type="Pfam" id="PF08241">
    <property type="entry name" value="Methyltransf_11"/>
    <property type="match status" value="1"/>
</dbReference>
<reference evidence="2" key="1">
    <citation type="submission" date="2022-12" db="EMBL/GenBank/DDBJ databases">
        <title>Reference genome sequencing for broad-spectrum identification of bacterial and archaeal isolates by mass spectrometry.</title>
        <authorList>
            <person name="Sekiguchi Y."/>
            <person name="Tourlousse D.M."/>
        </authorList>
    </citation>
    <scope>NUCLEOTIDE SEQUENCE</scope>
    <source>
        <strain evidence="2">5-2</strain>
    </source>
</reference>
<keyword evidence="3" id="KW-1185">Reference proteome</keyword>
<dbReference type="GO" id="GO:0032259">
    <property type="term" value="P:methylation"/>
    <property type="evidence" value="ECO:0007669"/>
    <property type="project" value="UniProtKB-KW"/>
</dbReference>
<dbReference type="EMBL" id="BSDQ01000001">
    <property type="protein sequence ID" value="GLI29717.1"/>
    <property type="molecule type" value="Genomic_DNA"/>
</dbReference>
<dbReference type="SUPFAM" id="SSF53335">
    <property type="entry name" value="S-adenosyl-L-methionine-dependent methyltransferases"/>
    <property type="match status" value="1"/>
</dbReference>
<keyword evidence="2" id="KW-0489">Methyltransferase</keyword>
<evidence type="ECO:0000313" key="3">
    <source>
        <dbReference type="Proteomes" id="UP001144451"/>
    </source>
</evidence>
<dbReference type="PANTHER" id="PTHR42912">
    <property type="entry name" value="METHYLTRANSFERASE"/>
    <property type="match status" value="1"/>
</dbReference>
<dbReference type="InterPro" id="IPR050508">
    <property type="entry name" value="Methyltransf_Superfamily"/>
</dbReference>
<evidence type="ECO:0000313" key="2">
    <source>
        <dbReference type="EMBL" id="GLI29717.1"/>
    </source>
</evidence>
<proteinExistence type="predicted"/>
<dbReference type="CDD" id="cd02440">
    <property type="entry name" value="AdoMet_MTases"/>
    <property type="match status" value="1"/>
</dbReference>
<organism evidence="2 3">
    <name type="scientific">Brachybacterium conglomeratum</name>
    <dbReference type="NCBI Taxonomy" id="47846"/>
    <lineage>
        <taxon>Bacteria</taxon>
        <taxon>Bacillati</taxon>
        <taxon>Actinomycetota</taxon>
        <taxon>Actinomycetes</taxon>
        <taxon>Micrococcales</taxon>
        <taxon>Dermabacteraceae</taxon>
        <taxon>Brachybacterium</taxon>
    </lineage>
</organism>
<dbReference type="InterPro" id="IPR029063">
    <property type="entry name" value="SAM-dependent_MTases_sf"/>
</dbReference>
<dbReference type="Proteomes" id="UP001144451">
    <property type="component" value="Unassembled WGS sequence"/>
</dbReference>
<comment type="caution">
    <text evidence="2">The sequence shown here is derived from an EMBL/GenBank/DDBJ whole genome shotgun (WGS) entry which is preliminary data.</text>
</comment>
<evidence type="ECO:0000259" key="1">
    <source>
        <dbReference type="Pfam" id="PF08241"/>
    </source>
</evidence>
<dbReference type="Gene3D" id="3.40.50.150">
    <property type="entry name" value="Vaccinia Virus protein VP39"/>
    <property type="match status" value="1"/>
</dbReference>
<accession>A0ABQ5RDM5</accession>
<dbReference type="GO" id="GO:0008168">
    <property type="term" value="F:methyltransferase activity"/>
    <property type="evidence" value="ECO:0007669"/>
    <property type="project" value="UniProtKB-KW"/>
</dbReference>
<protein>
    <submittedName>
        <fullName evidence="2">Methyltransferase</fullName>
    </submittedName>
</protein>
<sequence length="281" mass="29975">MRRRSRVSLVPAVAVRFTGGMRDWTATAEAYDRSFATLCDGVSARLLADLPDGELLDVGCGTGRLAARAEHAGRTVMALDADESMVEAARRRLRGQVLRAALPDLPLPDAGEGAIAANFVINHVGRPRAALAELRRVLRPGGRLAMTIWPAGGASWSALLGEVFEEAGAVLPPPERLPADEDFDRSADGLTGLAREARLEVVEARDLHWDWRIRPEDLWAGLEAGIATPGAVVCAQTPQVRARIREVLAARTGDLADSGGILSFPVRAACALAARPLDEEA</sequence>
<name>A0ABQ5RDM5_9MICO</name>
<gene>
    <name evidence="2" type="ORF">BCONGLO52_05580</name>
</gene>